<dbReference type="OrthoDB" id="5154177at2759"/>
<dbReference type="AlphaFoldDB" id="A0A066X433"/>
<keyword evidence="3" id="KW-1185">Reference proteome</keyword>
<dbReference type="EMBL" id="JMSE01001474">
    <property type="protein sequence ID" value="KDN60765.1"/>
    <property type="molecule type" value="Genomic_DNA"/>
</dbReference>
<protein>
    <recommendedName>
        <fullName evidence="1">JmjC domain-containing protein</fullName>
    </recommendedName>
</protein>
<evidence type="ECO:0000259" key="1">
    <source>
        <dbReference type="PROSITE" id="PS51184"/>
    </source>
</evidence>
<dbReference type="OMA" id="CRKIANT"/>
<dbReference type="InterPro" id="IPR003347">
    <property type="entry name" value="JmjC_dom"/>
</dbReference>
<evidence type="ECO:0000313" key="2">
    <source>
        <dbReference type="EMBL" id="KDN60765.1"/>
    </source>
</evidence>
<dbReference type="SUPFAM" id="SSF51197">
    <property type="entry name" value="Clavaminate synthase-like"/>
    <property type="match status" value="1"/>
</dbReference>
<proteinExistence type="predicted"/>
<accession>A0A066X433</accession>
<evidence type="ECO:0000313" key="3">
    <source>
        <dbReference type="Proteomes" id="UP000027238"/>
    </source>
</evidence>
<sequence length="439" mass="49485">MVSSIFDQTFRDKYGRLIQELLSECREAKHRCQSIHTRWFQSLELLERLFPDGRDIPFARIGTISDLPDSDVWYVTEEELAQALDAAVPLNRPVVIRPGRLMPTCNALGEFSETLKNHFKDGTVDVQDMSTQGKEPVRMSIDEVIEPVAEGSDLRNGRLPINLLNLKFLGQVPPGPSFLNRRRFGVIPAINSRLEAQWNGEAVAGKRSYAAMLGAREVDLFASTMFSLFAQRGSMTGMHVDNPDGTWVCNLGGLKVWIFPTNRSRVAMKMFEREGDDWVPEDINVIVLEPGDVLVMPPGQIIPHAVLTLTDSHMVGGMFLDDHHILNLVEKVLWIADNPMVTNEAIPLQLLKGWEHLRDLFMEKEPSEADRTKFDNLSRVLRDRLSCACAGPCETRCVNCKCTSSVAQDGECTVWCHSKAPAKKQKRTTGKRTRKERNK</sequence>
<dbReference type="PROSITE" id="PS51184">
    <property type="entry name" value="JMJC"/>
    <property type="match status" value="1"/>
</dbReference>
<dbReference type="Gene3D" id="2.60.120.650">
    <property type="entry name" value="Cupin"/>
    <property type="match status" value="1"/>
</dbReference>
<name>A0A066X433_COLSU</name>
<gene>
    <name evidence="2" type="ORF">CSUB01_05957</name>
</gene>
<reference evidence="3" key="1">
    <citation type="journal article" date="2014" name="Genome Announc.">
        <title>Draft genome sequence of Colletotrichum sublineola, a destructive pathogen of cultivated sorghum.</title>
        <authorList>
            <person name="Baroncelli R."/>
            <person name="Sanz-Martin J.M."/>
            <person name="Rech G.E."/>
            <person name="Sukno S.A."/>
            <person name="Thon M.R."/>
        </authorList>
    </citation>
    <scope>NUCLEOTIDE SEQUENCE [LARGE SCALE GENOMIC DNA]</scope>
    <source>
        <strain evidence="3">TX430BB</strain>
    </source>
</reference>
<dbReference type="STRING" id="1173701.A0A066X433"/>
<dbReference type="HOGENOM" id="CLU_627009_0_0_1"/>
<comment type="caution">
    <text evidence="2">The sequence shown here is derived from an EMBL/GenBank/DDBJ whole genome shotgun (WGS) entry which is preliminary data.</text>
</comment>
<dbReference type="Proteomes" id="UP000027238">
    <property type="component" value="Unassembled WGS sequence"/>
</dbReference>
<feature type="domain" description="JmjC" evidence="1">
    <location>
        <begin position="173"/>
        <end position="336"/>
    </location>
</feature>
<dbReference type="eggNOG" id="ENOG502RGUW">
    <property type="taxonomic scope" value="Eukaryota"/>
</dbReference>
<organism evidence="2 3">
    <name type="scientific">Colletotrichum sublineola</name>
    <name type="common">Sorghum anthracnose fungus</name>
    <dbReference type="NCBI Taxonomy" id="1173701"/>
    <lineage>
        <taxon>Eukaryota</taxon>
        <taxon>Fungi</taxon>
        <taxon>Dikarya</taxon>
        <taxon>Ascomycota</taxon>
        <taxon>Pezizomycotina</taxon>
        <taxon>Sordariomycetes</taxon>
        <taxon>Hypocreomycetidae</taxon>
        <taxon>Glomerellales</taxon>
        <taxon>Glomerellaceae</taxon>
        <taxon>Colletotrichum</taxon>
        <taxon>Colletotrichum graminicola species complex</taxon>
    </lineage>
</organism>